<evidence type="ECO:0000259" key="5">
    <source>
        <dbReference type="PROSITE" id="PS51485"/>
    </source>
</evidence>
<feature type="transmembrane region" description="Helical" evidence="4">
    <location>
        <begin position="184"/>
        <end position="205"/>
    </location>
</feature>
<dbReference type="EMBL" id="BAABME010011805">
    <property type="protein sequence ID" value="GAA0184315.1"/>
    <property type="molecule type" value="Genomic_DNA"/>
</dbReference>
<feature type="transmembrane region" description="Helical" evidence="4">
    <location>
        <begin position="7"/>
        <end position="28"/>
    </location>
</feature>
<dbReference type="InterPro" id="IPR003245">
    <property type="entry name" value="Phytocyanin_dom"/>
</dbReference>
<evidence type="ECO:0000256" key="1">
    <source>
        <dbReference type="ARBA" id="ARBA00023157"/>
    </source>
</evidence>
<dbReference type="GO" id="GO:0005886">
    <property type="term" value="C:plasma membrane"/>
    <property type="evidence" value="ECO:0007669"/>
    <property type="project" value="TreeGrafter"/>
</dbReference>
<keyword evidence="7" id="KW-1185">Reference proteome</keyword>
<evidence type="ECO:0000313" key="7">
    <source>
        <dbReference type="Proteomes" id="UP001454036"/>
    </source>
</evidence>
<comment type="caution">
    <text evidence="6">The sequence shown here is derived from an EMBL/GenBank/DDBJ whole genome shotgun (WGS) entry which is preliminary data.</text>
</comment>
<dbReference type="InterPro" id="IPR039391">
    <property type="entry name" value="Phytocyanin-like"/>
</dbReference>
<proteinExistence type="predicted"/>
<evidence type="ECO:0000256" key="3">
    <source>
        <dbReference type="SAM" id="MobiDB-lite"/>
    </source>
</evidence>
<dbReference type="GO" id="GO:0009055">
    <property type="term" value="F:electron transfer activity"/>
    <property type="evidence" value="ECO:0007669"/>
    <property type="project" value="InterPro"/>
</dbReference>
<dbReference type="Gene3D" id="2.60.40.420">
    <property type="entry name" value="Cupredoxins - blue copper proteins"/>
    <property type="match status" value="1"/>
</dbReference>
<sequence>MAKHNNIFSLIPIIFVLSAYCFVCVVGLQHMVGDSVWTIPPINSFYTNWSNSYSFYVGDALYFDFETERYDVMQVSRRDYDSCIADHAFQEFREGPATVLLMEQGVFYYICSVLDHCSLGQKVTVIVDQPPPHSSPNPAPAPTPSQPHQPPSPALAMSPYASQAPSAMEWSISLIGLTSSCDGYHGLVIGWFSLMCLALHISFGYF</sequence>
<evidence type="ECO:0000313" key="6">
    <source>
        <dbReference type="EMBL" id="GAA0184315.1"/>
    </source>
</evidence>
<accession>A0AAV3RTX0</accession>
<keyword evidence="1" id="KW-1015">Disulfide bond</keyword>
<dbReference type="Proteomes" id="UP001454036">
    <property type="component" value="Unassembled WGS sequence"/>
</dbReference>
<organism evidence="6 7">
    <name type="scientific">Lithospermum erythrorhizon</name>
    <name type="common">Purple gromwell</name>
    <name type="synonym">Lithospermum officinale var. erythrorhizon</name>
    <dbReference type="NCBI Taxonomy" id="34254"/>
    <lineage>
        <taxon>Eukaryota</taxon>
        <taxon>Viridiplantae</taxon>
        <taxon>Streptophyta</taxon>
        <taxon>Embryophyta</taxon>
        <taxon>Tracheophyta</taxon>
        <taxon>Spermatophyta</taxon>
        <taxon>Magnoliopsida</taxon>
        <taxon>eudicotyledons</taxon>
        <taxon>Gunneridae</taxon>
        <taxon>Pentapetalae</taxon>
        <taxon>asterids</taxon>
        <taxon>lamiids</taxon>
        <taxon>Boraginales</taxon>
        <taxon>Boraginaceae</taxon>
        <taxon>Boraginoideae</taxon>
        <taxon>Lithospermeae</taxon>
        <taxon>Lithospermum</taxon>
    </lineage>
</organism>
<dbReference type="PROSITE" id="PS51485">
    <property type="entry name" value="PHYTOCYANIN"/>
    <property type="match status" value="1"/>
</dbReference>
<feature type="domain" description="Phytocyanin" evidence="5">
    <location>
        <begin position="28"/>
        <end position="129"/>
    </location>
</feature>
<evidence type="ECO:0000256" key="4">
    <source>
        <dbReference type="SAM" id="Phobius"/>
    </source>
</evidence>
<keyword evidence="4" id="KW-1133">Transmembrane helix</keyword>
<keyword evidence="2" id="KW-0325">Glycoprotein</keyword>
<reference evidence="6 7" key="1">
    <citation type="submission" date="2024-01" db="EMBL/GenBank/DDBJ databases">
        <title>The complete chloroplast genome sequence of Lithospermum erythrorhizon: insights into the phylogenetic relationship among Boraginaceae species and the maternal lineages of purple gromwells.</title>
        <authorList>
            <person name="Okada T."/>
            <person name="Watanabe K."/>
        </authorList>
    </citation>
    <scope>NUCLEOTIDE SEQUENCE [LARGE SCALE GENOMIC DNA]</scope>
</reference>
<evidence type="ECO:0000256" key="2">
    <source>
        <dbReference type="ARBA" id="ARBA00023180"/>
    </source>
</evidence>
<dbReference type="PANTHER" id="PTHR33021">
    <property type="entry name" value="BLUE COPPER PROTEIN"/>
    <property type="match status" value="1"/>
</dbReference>
<dbReference type="Pfam" id="PF02298">
    <property type="entry name" value="Cu_bind_like"/>
    <property type="match status" value="1"/>
</dbReference>
<feature type="region of interest" description="Disordered" evidence="3">
    <location>
        <begin position="129"/>
        <end position="159"/>
    </location>
</feature>
<keyword evidence="4" id="KW-0812">Transmembrane</keyword>
<dbReference type="AlphaFoldDB" id="A0AAV3RTX0"/>
<dbReference type="SUPFAM" id="SSF49503">
    <property type="entry name" value="Cupredoxins"/>
    <property type="match status" value="1"/>
</dbReference>
<gene>
    <name evidence="6" type="ORF">LIER_31603</name>
</gene>
<dbReference type="InterPro" id="IPR008972">
    <property type="entry name" value="Cupredoxin"/>
</dbReference>
<feature type="compositionally biased region" description="Pro residues" evidence="3">
    <location>
        <begin position="129"/>
        <end position="153"/>
    </location>
</feature>
<name>A0AAV3RTX0_LITER</name>
<dbReference type="FunFam" id="2.60.40.420:FF:000034">
    <property type="entry name" value="Cupredoxin superfamily protein"/>
    <property type="match status" value="1"/>
</dbReference>
<keyword evidence="4" id="KW-0472">Membrane</keyword>
<protein>
    <recommendedName>
        <fullName evidence="5">Phytocyanin domain-containing protein</fullName>
    </recommendedName>
</protein>
<dbReference type="PANTHER" id="PTHR33021:SF288">
    <property type="entry name" value="OS03G0648500 PROTEIN"/>
    <property type="match status" value="1"/>
</dbReference>